<sequence>MTATMPFRRLAGFAVLALLLGACEAVAQGGAQAGPQGGPKGAATAHAGCDAKQMILIQHAVAVAERRTAEAVAFIDAEPHHAHVREWFGTTPPPKIRVRLARTLELLRPERRPPLICGTAETCGNRPVFAVANLTRRTVTLCPMFFQARNEGADSRPGVIVHEMTHLAAGTGDMAYGRSAALALARKEPDRAALNADNYEYFVEFLPERRPARPGAR</sequence>
<dbReference type="InterPro" id="IPR050414">
    <property type="entry name" value="Fungal_M35_metalloproteases"/>
</dbReference>
<dbReference type="GO" id="GO:0016787">
    <property type="term" value="F:hydrolase activity"/>
    <property type="evidence" value="ECO:0007669"/>
    <property type="project" value="UniProtKB-KW"/>
</dbReference>
<evidence type="ECO:0000259" key="9">
    <source>
        <dbReference type="SMART" id="SM01351"/>
    </source>
</evidence>
<dbReference type="PANTHER" id="PTHR37016:SF3">
    <property type="entry name" value="NEUTRAL PROTEASE 2-RELATED"/>
    <property type="match status" value="1"/>
</dbReference>
<name>A0ABZ0PK24_9PROT</name>
<evidence type="ECO:0000256" key="5">
    <source>
        <dbReference type="ARBA" id="ARBA00022801"/>
    </source>
</evidence>
<evidence type="ECO:0000256" key="2">
    <source>
        <dbReference type="ARBA" id="ARBA00010279"/>
    </source>
</evidence>
<keyword evidence="3" id="KW-0645">Protease</keyword>
<keyword evidence="11" id="KW-1185">Reference proteome</keyword>
<evidence type="ECO:0000256" key="3">
    <source>
        <dbReference type="ARBA" id="ARBA00022670"/>
    </source>
</evidence>
<accession>A0ABZ0PK24</accession>
<dbReference type="Gene3D" id="3.40.390.10">
    <property type="entry name" value="Collagenase (Catalytic Domain)"/>
    <property type="match status" value="1"/>
</dbReference>
<evidence type="ECO:0000313" key="11">
    <source>
        <dbReference type="Proteomes" id="UP001305521"/>
    </source>
</evidence>
<comment type="cofactor">
    <cofactor evidence="1">
        <name>Zn(2+)</name>
        <dbReference type="ChEBI" id="CHEBI:29105"/>
    </cofactor>
</comment>
<dbReference type="InterPro" id="IPR029463">
    <property type="entry name" value="Lys_MEP"/>
</dbReference>
<protein>
    <submittedName>
        <fullName evidence="10">M35 family metallo-endopeptidase</fullName>
        <ecNumber evidence="10">3.4.24.-</ecNumber>
    </submittedName>
</protein>
<evidence type="ECO:0000256" key="4">
    <source>
        <dbReference type="ARBA" id="ARBA00022723"/>
    </source>
</evidence>
<dbReference type="EMBL" id="CP137852">
    <property type="protein sequence ID" value="WPB86071.1"/>
    <property type="molecule type" value="Genomic_DNA"/>
</dbReference>
<dbReference type="Proteomes" id="UP001305521">
    <property type="component" value="Chromosome"/>
</dbReference>
<evidence type="ECO:0000313" key="10">
    <source>
        <dbReference type="EMBL" id="WPB86071.1"/>
    </source>
</evidence>
<dbReference type="Pfam" id="PF14521">
    <property type="entry name" value="Aspzincin_M35"/>
    <property type="match status" value="1"/>
</dbReference>
<dbReference type="EC" id="3.4.24.-" evidence="10"/>
<gene>
    <name evidence="10" type="ORF">R9Z33_04180</name>
</gene>
<keyword evidence="6" id="KW-0862">Zinc</keyword>
<dbReference type="SMART" id="SM01351">
    <property type="entry name" value="Aspzincin_M35"/>
    <property type="match status" value="1"/>
</dbReference>
<dbReference type="PANTHER" id="PTHR37016">
    <property type="match status" value="1"/>
</dbReference>
<evidence type="ECO:0000256" key="7">
    <source>
        <dbReference type="ARBA" id="ARBA00023049"/>
    </source>
</evidence>
<dbReference type="InterPro" id="IPR024079">
    <property type="entry name" value="MetalloPept_cat_dom_sf"/>
</dbReference>
<evidence type="ECO:0000256" key="1">
    <source>
        <dbReference type="ARBA" id="ARBA00001947"/>
    </source>
</evidence>
<proteinExistence type="inferred from homology"/>
<evidence type="ECO:0000256" key="8">
    <source>
        <dbReference type="SAM" id="SignalP"/>
    </source>
</evidence>
<dbReference type="SUPFAM" id="SSF55486">
    <property type="entry name" value="Metalloproteases ('zincins'), catalytic domain"/>
    <property type="match status" value="1"/>
</dbReference>
<keyword evidence="5 10" id="KW-0378">Hydrolase</keyword>
<evidence type="ECO:0000256" key="6">
    <source>
        <dbReference type="ARBA" id="ARBA00022833"/>
    </source>
</evidence>
<reference evidence="10 11" key="1">
    <citation type="submission" date="2023-11" db="EMBL/GenBank/DDBJ databases">
        <title>Arctic aerobic anoxygenic photoheterotroph Sediminicoccus rosea KRV36 adapts its photosynthesis to long days of polar summer.</title>
        <authorList>
            <person name="Tomasch J."/>
            <person name="Kopejtka K."/>
            <person name="Bily T."/>
            <person name="Gardiner A.T."/>
            <person name="Gardian Z."/>
            <person name="Shivaramu S."/>
            <person name="Koblizek M."/>
            <person name="Engelhardt F."/>
            <person name="Kaftan D."/>
        </authorList>
    </citation>
    <scope>NUCLEOTIDE SEQUENCE [LARGE SCALE GENOMIC DNA]</scope>
    <source>
        <strain evidence="10 11">R-30</strain>
    </source>
</reference>
<feature type="signal peptide" evidence="8">
    <location>
        <begin position="1"/>
        <end position="27"/>
    </location>
</feature>
<keyword evidence="7" id="KW-0482">Metalloprotease</keyword>
<feature type="chain" id="PRO_5046095252" evidence="8">
    <location>
        <begin position="28"/>
        <end position="217"/>
    </location>
</feature>
<organism evidence="10 11">
    <name type="scientific">Sediminicoccus rosea</name>
    <dbReference type="NCBI Taxonomy" id="1225128"/>
    <lineage>
        <taxon>Bacteria</taxon>
        <taxon>Pseudomonadati</taxon>
        <taxon>Pseudomonadota</taxon>
        <taxon>Alphaproteobacteria</taxon>
        <taxon>Acetobacterales</taxon>
        <taxon>Roseomonadaceae</taxon>
        <taxon>Sediminicoccus</taxon>
    </lineage>
</organism>
<keyword evidence="4" id="KW-0479">Metal-binding</keyword>
<dbReference type="RefSeq" id="WP_318650048.1">
    <property type="nucleotide sequence ID" value="NZ_CP137852.1"/>
</dbReference>
<feature type="domain" description="Lysine-specific metallo-endopeptidase" evidence="9">
    <location>
        <begin position="75"/>
        <end position="204"/>
    </location>
</feature>
<keyword evidence="8" id="KW-0732">Signal</keyword>
<comment type="similarity">
    <text evidence="2">Belongs to the peptidase M35 family.</text>
</comment>